<sequence>MGVKVDVGRLQQTVRDQFGVEIDRDLAERMQSTIEPALSDLEAARSKVVFDGSEPASFDAVMMELAPETVRSQAATFGGTKG</sequence>
<keyword evidence="2" id="KW-1185">Reference proteome</keyword>
<organism evidence="1 2">
    <name type="scientific">Marinibaculum pumilum</name>
    <dbReference type="NCBI Taxonomy" id="1766165"/>
    <lineage>
        <taxon>Bacteria</taxon>
        <taxon>Pseudomonadati</taxon>
        <taxon>Pseudomonadota</taxon>
        <taxon>Alphaproteobacteria</taxon>
        <taxon>Rhodospirillales</taxon>
        <taxon>Rhodospirillaceae</taxon>
        <taxon>Marinibaculum</taxon>
    </lineage>
</organism>
<proteinExistence type="predicted"/>
<dbReference type="EMBL" id="JBHRTR010000034">
    <property type="protein sequence ID" value="MFC3229903.1"/>
    <property type="molecule type" value="Genomic_DNA"/>
</dbReference>
<evidence type="ECO:0000313" key="1">
    <source>
        <dbReference type="EMBL" id="MFC3229903.1"/>
    </source>
</evidence>
<dbReference type="Proteomes" id="UP001595528">
    <property type="component" value="Unassembled WGS sequence"/>
</dbReference>
<name>A0ABV7L6C5_9PROT</name>
<comment type="caution">
    <text evidence="1">The sequence shown here is derived from an EMBL/GenBank/DDBJ whole genome shotgun (WGS) entry which is preliminary data.</text>
</comment>
<protein>
    <recommendedName>
        <fullName evidence="3">Trigger factor</fullName>
    </recommendedName>
</protein>
<evidence type="ECO:0000313" key="2">
    <source>
        <dbReference type="Proteomes" id="UP001595528"/>
    </source>
</evidence>
<evidence type="ECO:0008006" key="3">
    <source>
        <dbReference type="Google" id="ProtNLM"/>
    </source>
</evidence>
<accession>A0ABV7L6C5</accession>
<reference evidence="2" key="1">
    <citation type="journal article" date="2019" name="Int. J. Syst. Evol. Microbiol.">
        <title>The Global Catalogue of Microorganisms (GCM) 10K type strain sequencing project: providing services to taxonomists for standard genome sequencing and annotation.</title>
        <authorList>
            <consortium name="The Broad Institute Genomics Platform"/>
            <consortium name="The Broad Institute Genome Sequencing Center for Infectious Disease"/>
            <person name="Wu L."/>
            <person name="Ma J."/>
        </authorList>
    </citation>
    <scope>NUCLEOTIDE SEQUENCE [LARGE SCALE GENOMIC DNA]</scope>
    <source>
        <strain evidence="2">KCTC 42964</strain>
    </source>
</reference>
<gene>
    <name evidence="1" type="ORF">ACFOGJ_21815</name>
</gene>
<dbReference type="RefSeq" id="WP_379904546.1">
    <property type="nucleotide sequence ID" value="NZ_JBHRTR010000034.1"/>
</dbReference>